<name>A0A8C9UXF5_SCLFO</name>
<reference evidence="3" key="3">
    <citation type="submission" date="2025-09" db="UniProtKB">
        <authorList>
            <consortium name="Ensembl"/>
        </authorList>
    </citation>
    <scope>IDENTIFICATION</scope>
</reference>
<organism evidence="3 4">
    <name type="scientific">Scleropages formosus</name>
    <name type="common">Asian bonytongue</name>
    <name type="synonym">Osteoglossum formosum</name>
    <dbReference type="NCBI Taxonomy" id="113540"/>
    <lineage>
        <taxon>Eukaryota</taxon>
        <taxon>Metazoa</taxon>
        <taxon>Chordata</taxon>
        <taxon>Craniata</taxon>
        <taxon>Vertebrata</taxon>
        <taxon>Euteleostomi</taxon>
        <taxon>Actinopterygii</taxon>
        <taxon>Neopterygii</taxon>
        <taxon>Teleostei</taxon>
        <taxon>Osteoglossocephala</taxon>
        <taxon>Osteoglossomorpha</taxon>
        <taxon>Osteoglossiformes</taxon>
        <taxon>Osteoglossidae</taxon>
        <taxon>Scleropages</taxon>
    </lineage>
</organism>
<dbReference type="Ensembl" id="ENSSFOT00015002672.2">
    <property type="protein sequence ID" value="ENSSFOP00015002625.1"/>
    <property type="gene ID" value="ENSSFOG00015001758.2"/>
</dbReference>
<dbReference type="InterPro" id="IPR001660">
    <property type="entry name" value="SAM"/>
</dbReference>
<evidence type="ECO:0000313" key="4">
    <source>
        <dbReference type="Proteomes" id="UP000694397"/>
    </source>
</evidence>
<evidence type="ECO:0000259" key="2">
    <source>
        <dbReference type="PROSITE" id="PS50105"/>
    </source>
</evidence>
<dbReference type="PANTHER" id="PTHR16155">
    <property type="entry name" value="DED DOMAIN-CONTAINING PROTEIN"/>
    <property type="match status" value="1"/>
</dbReference>
<evidence type="ECO:0000313" key="3">
    <source>
        <dbReference type="Ensembl" id="ENSSFOP00015002625.1"/>
    </source>
</evidence>
<sequence length="1513" mass="173022">MAQLPAEQSAESEGELPEDIKAWTRDHVRQWLLKENLVDLKVVNTFYEQDICGASLLLLEKSDLQSLHITLGPAKLILKRRDELAKSKKNQAGSHPRLCKPYPFNRFHDAYRYKADSILDVTETGPSNLTEPCHEFKAYINTGESSHEGKMSKFTKEVIKFAAACMNSRTNGTIHFGVGDTPDFIHGQILGVTVDDREGFVKELHHAIEGSFEYKHFEEAKKCIKPPRFVAVLNPNMTSSEKCVIEVDIVPAHTICQTNIYYVFSVDRRKCKKKSKIQDGDKEEQKRKLFLIRDGSSSRNLLAPTSHSKPLEEFNRFVANIRKLAESRETEERKHLTDVKRSVQGSRLGEMITGGSQSLDKSRFERYILVTNKSHEVQLESLEFITELNPTVVLDFDSESSENGLFKYFDEQRRVNIHLPEEYKIVGPVEDIAAKLKLMKNTSWVFCNGCKTTQAPSDLDTWLTEKAASVRDVISFLCRKDVLPQKRFLVVFLLLSSVTDMMDPMLETFSIFWQELRGTQQILCLCENETVFTSWKDLIDTRYRVDISSRSIYELSLAEINGTVLSLWSDNCRSNRFLPCSGGSKVLLKKKQEDCLDTLSILCVNQCEGGSEDKRCLEETFYKGGKVSWWNFYFSEQPGSMPFIKRDGYKSIKKTVIPELLTLRQGCVSLHVLHLPGCGGTTLAMHVLWSLKEKYRCAVLKEGSFDKSSVASQVVQLLTCEVAEQSIPLPVLLMVDGFDEMDSVFDLQWHIDNELAKKDLCSKSPQVILLNCMRAELVEHSALSKNIVFIGNKLSETEQKQFEKKLEEIEKTYKNAETFYGFMIMKKNFLPEYIQGVARNTLKRFDIDRKHAQLISAIFLLNVYCENSSLSVSLCEEFLELETKPYYASHNVEDEFGKFSTLVTRCTVKAKVIYDAVKTIHPMMAEYCLEELTTSYNVSRAELTNLLLSNDKFFVCVQGKDELMKYIHRMLVKRRCVRGEQNKFSPLIEAIIKERSGAEETVLHNAVKRLDKDAIMCQLLARYHYIKKKDFKLAKDWAKKAKDLSQGNSYIFDTAAQVIKHELKSALASANNPITPEMLKEYLKMAGSATDAFKETQETAKKEVSLYQIKRGNSPFNTAGYLGEIQVGVMILEVLKRTPIFSAGDPVRHDIMKMFLSGKMKIQDISKKDTVHAPYYDILHEFSDLLCNLRCNMKKQFDFLDCFFVNLGPKLSLSDCRGQSTQEELRRCFHFYVELFCKFDVSSLPKESMSFQIHKKRKFLESMQADTHSGLLKCISENISGENVEEIVRTYKFILSNSQSEKKPVKDRVNFIYAIVALHCIKPDSDVLPSFQTLLRELCGILKDPILPRESLALHFIAIALLWPSQKCSPDVPEFSKQLGSYASQMSRDYWDQMGPVCHSKWPISHLYLGKKKGYNQLIHHNKVVSSVDSEEAITSLWGNGTIWKQEKVQDLLYRAQGKVLKDTILLETEQGVKIEVKPYYKSQIRGGRGNSRVSFFIGFTMKGPLAFDIQFQ</sequence>
<feature type="domain" description="SAM" evidence="2">
    <location>
        <begin position="23"/>
        <end position="70"/>
    </location>
</feature>
<keyword evidence="4" id="KW-1185">Reference proteome</keyword>
<dbReference type="OrthoDB" id="2337140at2759"/>
<feature type="coiled-coil region" evidence="1">
    <location>
        <begin position="792"/>
        <end position="819"/>
    </location>
</feature>
<dbReference type="SUPFAM" id="SSF47769">
    <property type="entry name" value="SAM/Pointed domain"/>
    <property type="match status" value="1"/>
</dbReference>
<dbReference type="GO" id="GO:0005737">
    <property type="term" value="C:cytoplasm"/>
    <property type="evidence" value="ECO:0007669"/>
    <property type="project" value="TreeGrafter"/>
</dbReference>
<proteinExistence type="predicted"/>
<evidence type="ECO:0000256" key="1">
    <source>
        <dbReference type="SAM" id="Coils"/>
    </source>
</evidence>
<dbReference type="PROSITE" id="PS50105">
    <property type="entry name" value="SAM_DOMAIN"/>
    <property type="match status" value="1"/>
</dbReference>
<protein>
    <submittedName>
        <fullName evidence="3">Sterile alpha motif domain containing 9</fullName>
    </submittedName>
</protein>
<dbReference type="Proteomes" id="UP000694397">
    <property type="component" value="Chromosome 5"/>
</dbReference>
<dbReference type="InterPro" id="IPR013761">
    <property type="entry name" value="SAM/pointed_sf"/>
</dbReference>
<dbReference type="GeneTree" id="ENSGT00390000013973"/>
<reference evidence="3 4" key="1">
    <citation type="submission" date="2019-04" db="EMBL/GenBank/DDBJ databases">
        <authorList>
            <consortium name="Wellcome Sanger Institute Data Sharing"/>
        </authorList>
    </citation>
    <scope>NUCLEOTIDE SEQUENCE [LARGE SCALE GENOMIC DNA]</scope>
</reference>
<dbReference type="Gene3D" id="1.10.150.50">
    <property type="entry name" value="Transcription Factor, Ets-1"/>
    <property type="match status" value="1"/>
</dbReference>
<gene>
    <name evidence="3" type="primary">SAMD9</name>
</gene>
<keyword evidence="1" id="KW-0175">Coiled coil</keyword>
<reference evidence="3" key="2">
    <citation type="submission" date="2025-08" db="UniProtKB">
        <authorList>
            <consortium name="Ensembl"/>
        </authorList>
    </citation>
    <scope>IDENTIFICATION</scope>
</reference>
<dbReference type="KEGG" id="sfm:108930798"/>
<dbReference type="PANTHER" id="PTHR16155:SF20">
    <property type="entry name" value="STERILE ALPHA MOTIF DOMAIN-CONTAINING PROTEIN 9-LIKE"/>
    <property type="match status" value="1"/>
</dbReference>
<accession>A0A8C9UXF5</accession>